<feature type="region of interest" description="Disordered" evidence="1">
    <location>
        <begin position="1"/>
        <end position="48"/>
    </location>
</feature>
<feature type="region of interest" description="Disordered" evidence="1">
    <location>
        <begin position="204"/>
        <end position="246"/>
    </location>
</feature>
<proteinExistence type="predicted"/>
<evidence type="ECO:0000256" key="1">
    <source>
        <dbReference type="SAM" id="MobiDB-lite"/>
    </source>
</evidence>
<evidence type="ECO:0000313" key="2">
    <source>
        <dbReference type="EMBL" id="RKP00291.1"/>
    </source>
</evidence>
<dbReference type="AlphaFoldDB" id="A0A4P9X5F6"/>
<accession>A0A4P9X5F6</accession>
<feature type="region of interest" description="Disordered" evidence="1">
    <location>
        <begin position="361"/>
        <end position="411"/>
    </location>
</feature>
<evidence type="ECO:0000313" key="3">
    <source>
        <dbReference type="Proteomes" id="UP000274922"/>
    </source>
</evidence>
<feature type="compositionally biased region" description="Low complexity" evidence="1">
    <location>
        <begin position="78"/>
        <end position="95"/>
    </location>
</feature>
<reference evidence="3" key="1">
    <citation type="journal article" date="2018" name="Nat. Microbiol.">
        <title>Leveraging single-cell genomics to expand the fungal tree of life.</title>
        <authorList>
            <person name="Ahrendt S.R."/>
            <person name="Quandt C.A."/>
            <person name="Ciobanu D."/>
            <person name="Clum A."/>
            <person name="Salamov A."/>
            <person name="Andreopoulos B."/>
            <person name="Cheng J.F."/>
            <person name="Woyke T."/>
            <person name="Pelin A."/>
            <person name="Henrissat B."/>
            <person name="Reynolds N.K."/>
            <person name="Benny G.L."/>
            <person name="Smith M.E."/>
            <person name="James T.Y."/>
            <person name="Grigoriev I.V."/>
        </authorList>
    </citation>
    <scope>NUCLEOTIDE SEQUENCE [LARGE SCALE GENOMIC DNA]</scope>
    <source>
        <strain evidence="3">ATCC 52028</strain>
    </source>
</reference>
<protein>
    <submittedName>
        <fullName evidence="2">Uncharacterized protein</fullName>
    </submittedName>
</protein>
<gene>
    <name evidence="2" type="ORF">CXG81DRAFT_27013</name>
</gene>
<dbReference type="Proteomes" id="UP000274922">
    <property type="component" value="Unassembled WGS sequence"/>
</dbReference>
<organism evidence="2 3">
    <name type="scientific">Caulochytrium protostelioides</name>
    <dbReference type="NCBI Taxonomy" id="1555241"/>
    <lineage>
        <taxon>Eukaryota</taxon>
        <taxon>Fungi</taxon>
        <taxon>Fungi incertae sedis</taxon>
        <taxon>Chytridiomycota</taxon>
        <taxon>Chytridiomycota incertae sedis</taxon>
        <taxon>Chytridiomycetes</taxon>
        <taxon>Caulochytriales</taxon>
        <taxon>Caulochytriaceae</taxon>
        <taxon>Caulochytrium</taxon>
    </lineage>
</organism>
<name>A0A4P9X5F6_9FUNG</name>
<feature type="compositionally biased region" description="Low complexity" evidence="1">
    <location>
        <begin position="20"/>
        <end position="34"/>
    </location>
</feature>
<keyword evidence="3" id="KW-1185">Reference proteome</keyword>
<feature type="region of interest" description="Disordered" evidence="1">
    <location>
        <begin position="67"/>
        <end position="190"/>
    </location>
</feature>
<dbReference type="EMBL" id="ML014225">
    <property type="protein sequence ID" value="RKP00291.1"/>
    <property type="molecule type" value="Genomic_DNA"/>
</dbReference>
<sequence>MMDDDGSRPATRPAPPSPLPASSGSAAAYAPSTCGPGGRSGGSPTTSQATVAWQTTLLTLTDALQQLVTHHPRHRPMAAASGGSAFASASAASSSPFMVGSEFEPMGDADAGSPRRGRPQSDGGPPALRPLAYPWPEAPPSMDADMDSAVSLDGMHAAKRSRSPPPPEAAALAAPSPSPPRPADGAAPDCRSIRVAIASLKRLRLAPPSPPPSLVSASLRTAAEPETAPRHRDAWTTGGGPPSALPHSHLRDFRDSIQALDALLARGRALAASSVASSSPSPSSSWTVPTHVADAPAWLAADPPDVNERFAVLLSRVLRLLPLVQMEQAAYERQQHADSDAFDPMRDDLLEHEGLRYASVGHDGVDHRRTRRTGISSSSADEDHAMDSDGPMSVEDGDTLHGRSVPRAPPPRALTRAALVERLTAPEHISRVLDLMQCRHIQDSMQTFLQQTARHALDPLIWPAAAAAAAAAGGGNPADAVHAAGAGGAAGPSGGRDDVVLAALHRRLLALETLSHRLAARMAAWRRWNHYVAPHLFGLVCAWRRSGLPLRAYDPADADAAAGAHEWMPLGAAADAAGGAMTSVPAAVMACFWQIASAAAAASVEALACLWWRPDPPAAASAPPAPALAPPLAWVRHGRQVLEAALTFVDRVAGWTHQPVPLASLQRVVTLWTLYLDAVCHALRLPYARAYAAPTASNAAAASTGAARAPRKANEAEALYTAERALGFVQTLARLLATLSPTLPRPTPSASGAWDRGPLETYLAGTLCPRLTEIGLELCAQAGRGGAHETVWMTLAEGWLQATHQIAHDRIS</sequence>